<dbReference type="OrthoDB" id="2224291at2"/>
<evidence type="ECO:0000313" key="2">
    <source>
        <dbReference type="Proteomes" id="UP000317430"/>
    </source>
</evidence>
<evidence type="ECO:0000313" key="1">
    <source>
        <dbReference type="EMBL" id="TWS99037.1"/>
    </source>
</evidence>
<gene>
    <name evidence="1" type="ORF">FRX57_02210</name>
</gene>
<protein>
    <submittedName>
        <fullName evidence="1">Uncharacterized protein</fullName>
    </submittedName>
</protein>
<organism evidence="1 2">
    <name type="scientific">Streptococcus cuniculipharyngis</name>
    <dbReference type="NCBI Taxonomy" id="1562651"/>
    <lineage>
        <taxon>Bacteria</taxon>
        <taxon>Bacillati</taxon>
        <taxon>Bacillota</taxon>
        <taxon>Bacilli</taxon>
        <taxon>Lactobacillales</taxon>
        <taxon>Streptococcaceae</taxon>
        <taxon>Streptococcus</taxon>
    </lineage>
</organism>
<accession>A0A5C5SD69</accession>
<dbReference type="AlphaFoldDB" id="A0A5C5SD69"/>
<comment type="caution">
    <text evidence="1">The sequence shown here is derived from an EMBL/GenBank/DDBJ whole genome shotgun (WGS) entry which is preliminary data.</text>
</comment>
<dbReference type="EMBL" id="VOHL01000001">
    <property type="protein sequence ID" value="TWS99037.1"/>
    <property type="molecule type" value="Genomic_DNA"/>
</dbReference>
<proteinExistence type="predicted"/>
<name>A0A5C5SD69_9STRE</name>
<keyword evidence="2" id="KW-1185">Reference proteome</keyword>
<sequence>MTRERLSKDKIFSLCSAIGNAFSGREIKQHFADYSVKRNLEIDFPSMKKGESKSNYSERLFRYLDGEEQAGLIVYLTQQNEALKEKEIVQKALYQLAETYGIITETVEEQKCLTEIEYLLADYPGSLDFWKKAMSHYQAFQYRESLDNARLCLELLLKSLLVNEKSLENQRKPLGGWLKEQGVPKEISNMIWERIDYYAASQNNHVKHKKIKELTKKLTEIEVCLIRDETYAIIKYLVNRAKEASYV</sequence>
<dbReference type="RefSeq" id="WP_146566191.1">
    <property type="nucleotide sequence ID" value="NZ_VOHL01000001.1"/>
</dbReference>
<reference evidence="1 2" key="1">
    <citation type="submission" date="2019-08" db="EMBL/GenBank/DDBJ databases">
        <authorList>
            <person name="Lei W."/>
        </authorList>
    </citation>
    <scope>NUCLEOTIDE SEQUENCE [LARGE SCALE GENOMIC DNA]</scope>
    <source>
        <strain evidence="1 2">CCUG 66496</strain>
    </source>
</reference>
<dbReference type="Proteomes" id="UP000317430">
    <property type="component" value="Unassembled WGS sequence"/>
</dbReference>